<keyword evidence="1 3" id="KW-0560">Oxidoreductase</keyword>
<dbReference type="EMBL" id="JACHGN010000008">
    <property type="protein sequence ID" value="MBB5134389.1"/>
    <property type="molecule type" value="Genomic_DNA"/>
</dbReference>
<accession>A0A840P5W3</accession>
<dbReference type="GO" id="GO:0005737">
    <property type="term" value="C:cytoplasm"/>
    <property type="evidence" value="ECO:0007669"/>
    <property type="project" value="TreeGrafter"/>
</dbReference>
<dbReference type="AlphaFoldDB" id="A0A840P5W3"/>
<reference evidence="3 4" key="1">
    <citation type="submission" date="2020-08" db="EMBL/GenBank/DDBJ databases">
        <title>Genomic Encyclopedia of Type Strains, Phase IV (KMG-IV): sequencing the most valuable type-strain genomes for metagenomic binning, comparative biology and taxonomic classification.</title>
        <authorList>
            <person name="Goeker M."/>
        </authorList>
    </citation>
    <scope>NUCLEOTIDE SEQUENCE [LARGE SCALE GENOMIC DNA]</scope>
    <source>
        <strain evidence="3 4">DSM 45615</strain>
    </source>
</reference>
<evidence type="ECO:0000313" key="3">
    <source>
        <dbReference type="EMBL" id="MBB5134389.1"/>
    </source>
</evidence>
<protein>
    <submittedName>
        <fullName evidence="3">Glycine oxidase</fullName>
        <ecNumber evidence="3">1.4.3.19</ecNumber>
    </submittedName>
</protein>
<dbReference type="InterPro" id="IPR036188">
    <property type="entry name" value="FAD/NAD-bd_sf"/>
</dbReference>
<dbReference type="PANTHER" id="PTHR13847">
    <property type="entry name" value="SARCOSINE DEHYDROGENASE-RELATED"/>
    <property type="match status" value="1"/>
</dbReference>
<dbReference type="EC" id="1.4.3.19" evidence="3"/>
<dbReference type="Proteomes" id="UP000578449">
    <property type="component" value="Unassembled WGS sequence"/>
</dbReference>
<dbReference type="Gene3D" id="3.50.50.60">
    <property type="entry name" value="FAD/NAD(P)-binding domain"/>
    <property type="match status" value="1"/>
</dbReference>
<dbReference type="PROSITE" id="PS51257">
    <property type="entry name" value="PROKAR_LIPOPROTEIN"/>
    <property type="match status" value="1"/>
</dbReference>
<comment type="caution">
    <text evidence="3">The sequence shown here is derived from an EMBL/GenBank/DDBJ whole genome shotgun (WGS) entry which is preliminary data.</text>
</comment>
<sequence length="383" mass="40096">MQRYDFVLVGGGIVGACLAEELAGTGASVAVLDAGDEAGHASVRAAGVAVPSLRYVTDLEFYRWLQRARLRLDTDIERLEPRYGAFSLTRPILRMLRLAEVHQYAAALEAAGVTGWLDPGALAGDLARGLADGLAQGLTAGLRLSYERRRFLYDENGLMVDGARYLAAVRRRCLDLGVAWRQRTTVLEVGDGAALVTSAGTVRADRTVITAGAWSGTAGLAGKGVPVYPQRGQLVTIASEETLPLIFSSICYLAPGVDGEIIAGATEEDAGFDDRCDVSGITRLLRFAAATMPSLLSATPTALRSGLRPVSATGRPLIGRVPGEAGRGGRLWVASGHAGHGLISARLTAESVAAALTTGTWFDLPASMCPSRAAEARACASTT</sequence>
<proteinExistence type="predicted"/>
<feature type="domain" description="FAD dependent oxidoreductase" evidence="2">
    <location>
        <begin position="5"/>
        <end position="354"/>
    </location>
</feature>
<dbReference type="Gene3D" id="3.30.9.10">
    <property type="entry name" value="D-Amino Acid Oxidase, subunit A, domain 2"/>
    <property type="match status" value="1"/>
</dbReference>
<dbReference type="SUPFAM" id="SSF54373">
    <property type="entry name" value="FAD-linked reductases, C-terminal domain"/>
    <property type="match status" value="1"/>
</dbReference>
<evidence type="ECO:0000256" key="1">
    <source>
        <dbReference type="ARBA" id="ARBA00023002"/>
    </source>
</evidence>
<name>A0A840P5W3_9ACTN</name>
<evidence type="ECO:0000313" key="4">
    <source>
        <dbReference type="Proteomes" id="UP000578449"/>
    </source>
</evidence>
<dbReference type="RefSeq" id="WP_185051300.1">
    <property type="nucleotide sequence ID" value="NZ_BAABIX010000007.1"/>
</dbReference>
<dbReference type="SUPFAM" id="SSF51971">
    <property type="entry name" value="Nucleotide-binding domain"/>
    <property type="match status" value="1"/>
</dbReference>
<dbReference type="GO" id="GO:0043799">
    <property type="term" value="F:glycine oxidase activity"/>
    <property type="evidence" value="ECO:0007669"/>
    <property type="project" value="UniProtKB-EC"/>
</dbReference>
<gene>
    <name evidence="3" type="ORF">HNP84_004121</name>
</gene>
<dbReference type="InterPro" id="IPR006076">
    <property type="entry name" value="FAD-dep_OxRdtase"/>
</dbReference>
<keyword evidence="4" id="KW-1185">Reference proteome</keyword>
<dbReference type="PANTHER" id="PTHR13847:SF289">
    <property type="entry name" value="GLYCINE OXIDASE"/>
    <property type="match status" value="1"/>
</dbReference>
<evidence type="ECO:0000259" key="2">
    <source>
        <dbReference type="Pfam" id="PF01266"/>
    </source>
</evidence>
<dbReference type="Pfam" id="PF01266">
    <property type="entry name" value="DAO"/>
    <property type="match status" value="1"/>
</dbReference>
<organism evidence="3 4">
    <name type="scientific">Thermocatellispora tengchongensis</name>
    <dbReference type="NCBI Taxonomy" id="1073253"/>
    <lineage>
        <taxon>Bacteria</taxon>
        <taxon>Bacillati</taxon>
        <taxon>Actinomycetota</taxon>
        <taxon>Actinomycetes</taxon>
        <taxon>Streptosporangiales</taxon>
        <taxon>Streptosporangiaceae</taxon>
        <taxon>Thermocatellispora</taxon>
    </lineage>
</organism>